<comment type="caution">
    <text evidence="2">The sequence shown here is derived from an EMBL/GenBank/DDBJ whole genome shotgun (WGS) entry which is preliminary data.</text>
</comment>
<evidence type="ECO:0000313" key="2">
    <source>
        <dbReference type="EMBL" id="NDO37706.1"/>
    </source>
</evidence>
<dbReference type="AlphaFoldDB" id="A0A845SMP6"/>
<organism evidence="2 3">
    <name type="scientific">Anaerotruncus colihominis</name>
    <dbReference type="NCBI Taxonomy" id="169435"/>
    <lineage>
        <taxon>Bacteria</taxon>
        <taxon>Bacillati</taxon>
        <taxon>Bacillota</taxon>
        <taxon>Clostridia</taxon>
        <taxon>Eubacteriales</taxon>
        <taxon>Oscillospiraceae</taxon>
        <taxon>Anaerotruncus</taxon>
    </lineage>
</organism>
<gene>
    <name evidence="2" type="ORF">FMM72_00335</name>
</gene>
<evidence type="ECO:0000313" key="3">
    <source>
        <dbReference type="Proteomes" id="UP000462501"/>
    </source>
</evidence>
<dbReference type="InterPro" id="IPR041657">
    <property type="entry name" value="HTH_17"/>
</dbReference>
<protein>
    <submittedName>
        <fullName evidence="2">Helix-turn-helix domain-containing protein</fullName>
    </submittedName>
</protein>
<reference evidence="2 3" key="1">
    <citation type="submission" date="2019-06" db="EMBL/GenBank/DDBJ databases">
        <title>Draft genome sequences of 15 bacterial species constituting the stable defined intestinal microbiota of the GM15 gnotobiotic mouse model.</title>
        <authorList>
            <person name="Elie C."/>
            <person name="Mathieu A."/>
            <person name="Saliou A."/>
            <person name="Darnaud M."/>
            <person name="Leulier F."/>
            <person name="Tamellini A."/>
        </authorList>
    </citation>
    <scope>NUCLEOTIDE SEQUENCE [LARGE SCALE GENOMIC DNA]</scope>
    <source>
        <strain evidence="2 3">JM4-15</strain>
    </source>
</reference>
<name>A0A845SMP6_9FIRM</name>
<evidence type="ECO:0000259" key="1">
    <source>
        <dbReference type="Pfam" id="PF12728"/>
    </source>
</evidence>
<dbReference type="Proteomes" id="UP000462501">
    <property type="component" value="Unassembled WGS sequence"/>
</dbReference>
<accession>A0A845SMP6</accession>
<proteinExistence type="predicted"/>
<dbReference type="Pfam" id="PF12728">
    <property type="entry name" value="HTH_17"/>
    <property type="match status" value="1"/>
</dbReference>
<dbReference type="RefSeq" id="WP_162220190.1">
    <property type="nucleotide sequence ID" value="NZ_JANJZM010000015.1"/>
</dbReference>
<dbReference type="EMBL" id="VIQT01000002">
    <property type="protein sequence ID" value="NDO37706.1"/>
    <property type="molecule type" value="Genomic_DNA"/>
</dbReference>
<feature type="domain" description="Helix-turn-helix" evidence="1">
    <location>
        <begin position="25"/>
        <end position="73"/>
    </location>
</feature>
<sequence length="88" mass="9875">MQSISEDPYIGLLEKDLKDYPPTLQAKHLAKYLGMSMGAAYKLLKSGRLPVVDVPGSKFILVPKSLFIKWYAACLRSNRLDEMDENGV</sequence>